<dbReference type="Pfam" id="PF13439">
    <property type="entry name" value="Glyco_transf_4"/>
    <property type="match status" value="1"/>
</dbReference>
<evidence type="ECO:0000259" key="1">
    <source>
        <dbReference type="Pfam" id="PF00534"/>
    </source>
</evidence>
<dbReference type="Proteomes" id="UP001597468">
    <property type="component" value="Unassembled WGS sequence"/>
</dbReference>
<organism evidence="3 4">
    <name type="scientific">Salinimicrobium flavum</name>
    <dbReference type="NCBI Taxonomy" id="1737065"/>
    <lineage>
        <taxon>Bacteria</taxon>
        <taxon>Pseudomonadati</taxon>
        <taxon>Bacteroidota</taxon>
        <taxon>Flavobacteriia</taxon>
        <taxon>Flavobacteriales</taxon>
        <taxon>Flavobacteriaceae</taxon>
        <taxon>Salinimicrobium</taxon>
    </lineage>
</organism>
<dbReference type="InterPro" id="IPR050194">
    <property type="entry name" value="Glycosyltransferase_grp1"/>
</dbReference>
<evidence type="ECO:0000259" key="2">
    <source>
        <dbReference type="Pfam" id="PF13439"/>
    </source>
</evidence>
<proteinExistence type="predicted"/>
<feature type="domain" description="Glycosyl transferase family 1" evidence="1">
    <location>
        <begin position="178"/>
        <end position="333"/>
    </location>
</feature>
<sequence>MKLKILHLSAAQNWGGGENHLENLCFELEKKDLVENHVLCVQNGILHKRLKKTGIPLYDAPLANKLDPRFMSRLLGVVKKHKFDLLHIHDSTALTHTVMADHLADLPPFILSKKTSFPIRTRKQTLYKYNYPKVKKILCVSEATKTISDQTINGGNRLEVIYHGTRTDNKERKAPFLIHEKLKLPSETLLIGNIANHIEAKNLETFIMTAHWLKKEENTKLHFVQIGNFSKRTEQLKQLVNDLELEAYFSFLGYIPDASGLIPQFSAMLMTSEIEGIPQVIYESFYHGIPVVSTNVGGIPEVIQHKVNGLLAPAYDHIALGENIRFLMQNPEVIPTFAEISREKLYRECTSEIMAEKTYTEYKKVIYGKSL</sequence>
<feature type="domain" description="Glycosyltransferase subfamily 4-like N-terminal" evidence="2">
    <location>
        <begin position="14"/>
        <end position="168"/>
    </location>
</feature>
<reference evidence="4" key="1">
    <citation type="journal article" date="2019" name="Int. J. Syst. Evol. Microbiol.">
        <title>The Global Catalogue of Microorganisms (GCM) 10K type strain sequencing project: providing services to taxonomists for standard genome sequencing and annotation.</title>
        <authorList>
            <consortium name="The Broad Institute Genomics Platform"/>
            <consortium name="The Broad Institute Genome Sequencing Center for Infectious Disease"/>
            <person name="Wu L."/>
            <person name="Ma J."/>
        </authorList>
    </citation>
    <scope>NUCLEOTIDE SEQUENCE [LARGE SCALE GENOMIC DNA]</scope>
    <source>
        <strain evidence="4">KCTC 42585</strain>
    </source>
</reference>
<evidence type="ECO:0000313" key="3">
    <source>
        <dbReference type="EMBL" id="MFD2516805.1"/>
    </source>
</evidence>
<keyword evidence="4" id="KW-1185">Reference proteome</keyword>
<accession>A0ABW5IVW5</accession>
<name>A0ABW5IVW5_9FLAO</name>
<dbReference type="Pfam" id="PF00534">
    <property type="entry name" value="Glycos_transf_1"/>
    <property type="match status" value="1"/>
</dbReference>
<dbReference type="PANTHER" id="PTHR45947:SF3">
    <property type="entry name" value="SULFOQUINOVOSYL TRANSFERASE SQD2"/>
    <property type="match status" value="1"/>
</dbReference>
<dbReference type="GO" id="GO:0016757">
    <property type="term" value="F:glycosyltransferase activity"/>
    <property type="evidence" value="ECO:0007669"/>
    <property type="project" value="UniProtKB-KW"/>
</dbReference>
<comment type="caution">
    <text evidence="3">The sequence shown here is derived from an EMBL/GenBank/DDBJ whole genome shotgun (WGS) entry which is preliminary data.</text>
</comment>
<keyword evidence="3" id="KW-0808">Transferase</keyword>
<dbReference type="InterPro" id="IPR001296">
    <property type="entry name" value="Glyco_trans_1"/>
</dbReference>
<dbReference type="Gene3D" id="3.40.50.2000">
    <property type="entry name" value="Glycogen Phosphorylase B"/>
    <property type="match status" value="2"/>
</dbReference>
<gene>
    <name evidence="3" type="ORF">ACFSTG_02770</name>
</gene>
<dbReference type="EC" id="2.4.-.-" evidence="3"/>
<evidence type="ECO:0000313" key="4">
    <source>
        <dbReference type="Proteomes" id="UP001597468"/>
    </source>
</evidence>
<dbReference type="InterPro" id="IPR028098">
    <property type="entry name" value="Glyco_trans_4-like_N"/>
</dbReference>
<dbReference type="PANTHER" id="PTHR45947">
    <property type="entry name" value="SULFOQUINOVOSYL TRANSFERASE SQD2"/>
    <property type="match status" value="1"/>
</dbReference>
<dbReference type="EMBL" id="JBHULT010000005">
    <property type="protein sequence ID" value="MFD2516805.1"/>
    <property type="molecule type" value="Genomic_DNA"/>
</dbReference>
<dbReference type="RefSeq" id="WP_380748224.1">
    <property type="nucleotide sequence ID" value="NZ_JBHULT010000005.1"/>
</dbReference>
<protein>
    <submittedName>
        <fullName evidence="3">Glycosyltransferase family 4 protein</fullName>
        <ecNumber evidence="3">2.4.-.-</ecNumber>
    </submittedName>
</protein>
<dbReference type="SUPFAM" id="SSF53756">
    <property type="entry name" value="UDP-Glycosyltransferase/glycogen phosphorylase"/>
    <property type="match status" value="1"/>
</dbReference>
<keyword evidence="3" id="KW-0328">Glycosyltransferase</keyword>
<dbReference type="CDD" id="cd03801">
    <property type="entry name" value="GT4_PimA-like"/>
    <property type="match status" value="1"/>
</dbReference>